<dbReference type="EMBL" id="CP010427">
    <property type="protein sequence ID" value="AJC49567.1"/>
    <property type="molecule type" value="Genomic_DNA"/>
</dbReference>
<dbReference type="EC" id="2.4.2.10" evidence="5 9"/>
<name>A0A0A8E7L9_9GAMM</name>
<dbReference type="PANTHER" id="PTHR46683">
    <property type="entry name" value="OROTATE PHOSPHORIBOSYLTRANSFERASE 1-RELATED"/>
    <property type="match status" value="1"/>
</dbReference>
<evidence type="ECO:0000256" key="3">
    <source>
        <dbReference type="ARBA" id="ARBA00006340"/>
    </source>
</evidence>
<accession>A0A0A8E7L9</accession>
<evidence type="ECO:0000256" key="8">
    <source>
        <dbReference type="ARBA" id="ARBA00022975"/>
    </source>
</evidence>
<dbReference type="CDD" id="cd06223">
    <property type="entry name" value="PRTases_typeI"/>
    <property type="match status" value="1"/>
</dbReference>
<dbReference type="GO" id="GO:0005737">
    <property type="term" value="C:cytoplasm"/>
    <property type="evidence" value="ECO:0007669"/>
    <property type="project" value="TreeGrafter"/>
</dbReference>
<feature type="binding site" description="in other chain" evidence="9">
    <location>
        <position position="94"/>
    </location>
    <ligand>
        <name>5-phospho-alpha-D-ribose 1-diphosphate</name>
        <dbReference type="ChEBI" id="CHEBI:58017"/>
        <note>ligand shared between dimeric partners</note>
    </ligand>
</feature>
<feature type="binding site" description="in other chain" evidence="9">
    <location>
        <begin position="119"/>
        <end position="127"/>
    </location>
    <ligand>
        <name>5-phospho-alpha-D-ribose 1-diphosphate</name>
        <dbReference type="ChEBI" id="CHEBI:58017"/>
        <note>ligand shared between dimeric partners</note>
    </ligand>
</feature>
<keyword evidence="6 9" id="KW-0328">Glycosyltransferase</keyword>
<dbReference type="InterPro" id="IPR029057">
    <property type="entry name" value="PRTase-like"/>
</dbReference>
<keyword evidence="7 9" id="KW-0808">Transferase</keyword>
<keyword evidence="8 9" id="KW-0665">Pyrimidine biosynthesis</keyword>
<dbReference type="HOGENOM" id="CLU_074878_0_1_6"/>
<dbReference type="RefSeq" id="WP_039125838.1">
    <property type="nucleotide sequence ID" value="NZ_CP010427.1"/>
</dbReference>
<feature type="binding site" evidence="9">
    <location>
        <position position="97"/>
    </location>
    <ligand>
        <name>5-phospho-alpha-D-ribose 1-diphosphate</name>
        <dbReference type="ChEBI" id="CHEBI:58017"/>
        <note>ligand shared between dimeric partners</note>
    </ligand>
</feature>
<proteinExistence type="inferred from homology"/>
<feature type="binding site" evidence="9">
    <location>
        <position position="123"/>
    </location>
    <ligand>
        <name>orotate</name>
        <dbReference type="ChEBI" id="CHEBI:30839"/>
    </ligand>
</feature>
<evidence type="ECO:0000313" key="12">
    <source>
        <dbReference type="Proteomes" id="UP000031104"/>
    </source>
</evidence>
<feature type="binding site" evidence="9">
    <location>
        <begin position="28"/>
        <end position="29"/>
    </location>
    <ligand>
        <name>orotate</name>
        <dbReference type="ChEBI" id="CHEBI:30839"/>
    </ligand>
</feature>
<sequence length="208" mass="23198">MFIEFALKNQVLKFGEFTLKSGRVSPYFFNAGLFNTGSQLATLADYYAQLIAKSNIKYDILFGPAYKGIPLVAAISTILAIKYNIDIPYAFDRKEAKDHGEGGVFVGADMTNKNVLLVDDVMTAGTAFYESYNKLKNINATITGVVLSIDRQEKANDSNISATKKISQDFGIPVLAVTNFESIFEYVKEKLNDEVINKFKNYREKYGS</sequence>
<dbReference type="Gene3D" id="3.40.50.2020">
    <property type="match status" value="1"/>
</dbReference>
<dbReference type="SUPFAM" id="SSF53271">
    <property type="entry name" value="PRTase-like"/>
    <property type="match status" value="1"/>
</dbReference>
<feature type="binding site" evidence="9">
    <location>
        <position position="151"/>
    </location>
    <ligand>
        <name>orotate</name>
        <dbReference type="ChEBI" id="CHEBI:30839"/>
    </ligand>
</feature>
<feature type="domain" description="Phosphoribosyltransferase" evidence="10">
    <location>
        <begin position="42"/>
        <end position="164"/>
    </location>
</feature>
<evidence type="ECO:0000256" key="1">
    <source>
        <dbReference type="ARBA" id="ARBA00003769"/>
    </source>
</evidence>
<dbReference type="GO" id="GO:0044205">
    <property type="term" value="P:'de novo' UMP biosynthetic process"/>
    <property type="evidence" value="ECO:0007669"/>
    <property type="project" value="UniProtKB-UniRule"/>
</dbReference>
<dbReference type="GO" id="GO:0004588">
    <property type="term" value="F:orotate phosphoribosyltransferase activity"/>
    <property type="evidence" value="ECO:0007669"/>
    <property type="project" value="UniProtKB-UniRule"/>
</dbReference>
<reference evidence="11 12" key="1">
    <citation type="submission" date="2014-12" db="EMBL/GenBank/DDBJ databases">
        <title>Complete genome sequence of Francisella guanzhouensis strain 08HL01032 isolated from air-conditioning system in China.</title>
        <authorList>
            <person name="Svensson D."/>
            <person name="Ohrman C."/>
            <person name="Backman S."/>
            <person name="Karlsson E."/>
            <person name="Nilsson E."/>
            <person name="Bystrom M."/>
            <person name="Larkeryd A."/>
            <person name="Stenberg P."/>
            <person name="Scholtz H.C."/>
            <person name="Forsman M."/>
            <person name="Sjodin A."/>
        </authorList>
    </citation>
    <scope>NUCLEOTIDE SEQUENCE [LARGE SCALE GENOMIC DNA]</scope>
    <source>
        <strain evidence="11 12">08HL01032</strain>
    </source>
</reference>
<comment type="cofactor">
    <cofactor evidence="9">
        <name>Mg(2+)</name>
        <dbReference type="ChEBI" id="CHEBI:18420"/>
    </cofactor>
</comment>
<dbReference type="FunFam" id="3.40.50.2020:FF:000008">
    <property type="entry name" value="Orotate phosphoribosyltransferase"/>
    <property type="match status" value="1"/>
</dbReference>
<gene>
    <name evidence="9 11" type="primary">pyrE</name>
    <name evidence="11" type="ORF">SD28_05995</name>
</gene>
<dbReference type="GO" id="GO:0046132">
    <property type="term" value="P:pyrimidine ribonucleoside biosynthetic process"/>
    <property type="evidence" value="ECO:0007669"/>
    <property type="project" value="TreeGrafter"/>
</dbReference>
<evidence type="ECO:0000259" key="10">
    <source>
        <dbReference type="Pfam" id="PF00156"/>
    </source>
</evidence>
<feature type="binding site" description="in other chain" evidence="9">
    <location>
        <begin position="66"/>
        <end position="67"/>
    </location>
    <ligand>
        <name>5-phospho-alpha-D-ribose 1-diphosphate</name>
        <dbReference type="ChEBI" id="CHEBI:58017"/>
        <note>ligand shared between dimeric partners</note>
    </ligand>
</feature>
<evidence type="ECO:0000256" key="2">
    <source>
        <dbReference type="ARBA" id="ARBA00004889"/>
    </source>
</evidence>
<dbReference type="STRING" id="594679.SD28_05995"/>
<comment type="similarity">
    <text evidence="3 9">Belongs to the purine/pyrimidine phosphoribosyltransferase family. PyrE subfamily.</text>
</comment>
<evidence type="ECO:0000256" key="5">
    <source>
        <dbReference type="ARBA" id="ARBA00011971"/>
    </source>
</evidence>
<feature type="binding site" evidence="9">
    <location>
        <position position="93"/>
    </location>
    <ligand>
        <name>5-phospho-alpha-D-ribose 1-diphosphate</name>
        <dbReference type="ChEBI" id="CHEBI:58017"/>
        <note>ligand shared between dimeric partners</note>
    </ligand>
</feature>
<dbReference type="NCBIfam" id="TIGR00336">
    <property type="entry name" value="pyrE"/>
    <property type="match status" value="1"/>
</dbReference>
<comment type="subunit">
    <text evidence="4 9">Homodimer.</text>
</comment>
<feature type="binding site" description="in other chain" evidence="9">
    <location>
        <position position="20"/>
    </location>
    <ligand>
        <name>5-phospho-alpha-D-ribose 1-diphosphate</name>
        <dbReference type="ChEBI" id="CHEBI:58017"/>
        <note>ligand shared between dimeric partners</note>
    </ligand>
</feature>
<dbReference type="Proteomes" id="UP000031104">
    <property type="component" value="Chromosome"/>
</dbReference>
<organism evidence="11 12">
    <name type="scientific">Allofrancisella guangzhouensis</name>
    <dbReference type="NCBI Taxonomy" id="594679"/>
    <lineage>
        <taxon>Bacteria</taxon>
        <taxon>Pseudomonadati</taxon>
        <taxon>Pseudomonadota</taxon>
        <taxon>Gammaproteobacteria</taxon>
        <taxon>Thiotrichales</taxon>
        <taxon>Francisellaceae</taxon>
        <taxon>Allofrancisella</taxon>
    </lineage>
</organism>
<dbReference type="PANTHER" id="PTHR46683:SF1">
    <property type="entry name" value="OROTATE PHOSPHORIBOSYLTRANSFERASE 1-RELATED"/>
    <property type="match status" value="1"/>
</dbReference>
<feature type="binding site" evidence="9">
    <location>
        <position position="99"/>
    </location>
    <ligand>
        <name>5-phospho-alpha-D-ribose 1-diphosphate</name>
        <dbReference type="ChEBI" id="CHEBI:58017"/>
        <note>ligand shared between dimeric partners</note>
    </ligand>
</feature>
<evidence type="ECO:0000256" key="7">
    <source>
        <dbReference type="ARBA" id="ARBA00022679"/>
    </source>
</evidence>
<protein>
    <recommendedName>
        <fullName evidence="5 9">Orotate phosphoribosyltransferase</fullName>
        <shortName evidence="9">OPRT</shortName>
        <shortName evidence="9">OPRTase</shortName>
        <ecNumber evidence="5 9">2.4.2.10</ecNumber>
    </recommendedName>
</protein>
<evidence type="ECO:0000313" key="11">
    <source>
        <dbReference type="EMBL" id="AJC49567.1"/>
    </source>
</evidence>
<dbReference type="InterPro" id="IPR023031">
    <property type="entry name" value="OPRT"/>
</dbReference>
<keyword evidence="12" id="KW-1185">Reference proteome</keyword>
<dbReference type="GO" id="GO:0000287">
    <property type="term" value="F:magnesium ion binding"/>
    <property type="evidence" value="ECO:0007669"/>
    <property type="project" value="UniProtKB-UniRule"/>
</dbReference>
<evidence type="ECO:0000256" key="4">
    <source>
        <dbReference type="ARBA" id="ARBA00011738"/>
    </source>
</evidence>
<dbReference type="KEGG" id="fgu:SD28_05995"/>
<dbReference type="OrthoDB" id="9779060at2"/>
<dbReference type="UniPathway" id="UPA00070">
    <property type="reaction ID" value="UER00119"/>
</dbReference>
<keyword evidence="9" id="KW-0460">Magnesium</keyword>
<dbReference type="InterPro" id="IPR004467">
    <property type="entry name" value="Or_phspho_trans_dom"/>
</dbReference>
<dbReference type="GO" id="GO:0006207">
    <property type="term" value="P:'de novo' pyrimidine nucleobase biosynthetic process"/>
    <property type="evidence" value="ECO:0007669"/>
    <property type="project" value="TreeGrafter"/>
</dbReference>
<comment type="function">
    <text evidence="1 9">Catalyzes the transfer of a ribosyl phosphate group from 5-phosphoribose 1-diphosphate to orotate, leading to the formation of orotidine monophosphate (OMP).</text>
</comment>
<evidence type="ECO:0000256" key="9">
    <source>
        <dbReference type="HAMAP-Rule" id="MF_01208"/>
    </source>
</evidence>
<dbReference type="HAMAP" id="MF_01208">
    <property type="entry name" value="PyrE"/>
    <property type="match status" value="1"/>
</dbReference>
<dbReference type="AlphaFoldDB" id="A0A0A8E7L9"/>
<dbReference type="Pfam" id="PF00156">
    <property type="entry name" value="Pribosyltran"/>
    <property type="match status" value="1"/>
</dbReference>
<evidence type="ECO:0000256" key="6">
    <source>
        <dbReference type="ARBA" id="ARBA00022676"/>
    </source>
</evidence>
<comment type="catalytic activity">
    <reaction evidence="9">
        <text>orotidine 5'-phosphate + diphosphate = orotate + 5-phospho-alpha-D-ribose 1-diphosphate</text>
        <dbReference type="Rhea" id="RHEA:10380"/>
        <dbReference type="ChEBI" id="CHEBI:30839"/>
        <dbReference type="ChEBI" id="CHEBI:33019"/>
        <dbReference type="ChEBI" id="CHEBI:57538"/>
        <dbReference type="ChEBI" id="CHEBI:58017"/>
        <dbReference type="EC" id="2.4.2.10"/>
    </reaction>
</comment>
<comment type="pathway">
    <text evidence="2 9">Pyrimidine metabolism; UMP biosynthesis via de novo pathway; UMP from orotate: step 1/2.</text>
</comment>
<dbReference type="InterPro" id="IPR000836">
    <property type="entry name" value="PRTase_dom"/>
</dbReference>